<proteinExistence type="predicted"/>
<name>A0ABM9NM17_9GAMM</name>
<dbReference type="Proteomes" id="UP001497493">
    <property type="component" value="Chromosome"/>
</dbReference>
<dbReference type="EMBL" id="OZ026884">
    <property type="protein sequence ID" value="CAL1241682.1"/>
    <property type="molecule type" value="Genomic_DNA"/>
</dbReference>
<keyword evidence="2" id="KW-1185">Reference proteome</keyword>
<sequence length="103" mass="12362">MDTAQGSVHRAFFYAWEMNRALRWLWVHGMNFKEFKQAGHWPTLMCAFLYLMCRSWCGWCSGPCRSISPRTWDCRWERSSRWWPYRSCRGRPSASSWVACPIT</sequence>
<evidence type="ECO:0000313" key="2">
    <source>
        <dbReference type="Proteomes" id="UP001497493"/>
    </source>
</evidence>
<gene>
    <name evidence="1" type="ORF">MECH1_V1_2906</name>
</gene>
<protein>
    <recommendedName>
        <fullName evidence="3">Transposase DDE domain-containing protein</fullName>
    </recommendedName>
</protein>
<accession>A0ABM9NM17</accession>
<evidence type="ECO:0008006" key="3">
    <source>
        <dbReference type="Google" id="ProtNLM"/>
    </source>
</evidence>
<organism evidence="1 2">
    <name type="scientific">Candidatus Methylocalor cossyra</name>
    <dbReference type="NCBI Taxonomy" id="3108543"/>
    <lineage>
        <taxon>Bacteria</taxon>
        <taxon>Pseudomonadati</taxon>
        <taxon>Pseudomonadota</taxon>
        <taxon>Gammaproteobacteria</taxon>
        <taxon>Methylococcales</taxon>
        <taxon>Methylococcaceae</taxon>
        <taxon>Candidatus Methylocalor</taxon>
    </lineage>
</organism>
<evidence type="ECO:0000313" key="1">
    <source>
        <dbReference type="EMBL" id="CAL1241682.1"/>
    </source>
</evidence>
<reference evidence="1 2" key="1">
    <citation type="submission" date="2024-04" db="EMBL/GenBank/DDBJ databases">
        <authorList>
            <person name="Cremers G."/>
        </authorList>
    </citation>
    <scope>NUCLEOTIDE SEQUENCE [LARGE SCALE GENOMIC DNA]</scope>
    <source>
        <strain evidence="1">MeCH1-AG</strain>
    </source>
</reference>